<keyword evidence="4 6" id="KW-1133">Transmembrane helix</keyword>
<sequence length="273" mass="30114">MTTPTRIPLDPMIYLRALGRRPRGEVALALVWGGLTHTAFAAGVLAMILAMWFGMSRSLGPFEGWAAVAANALLLAQFPLVHSALLTPSGQRVLARLAPAHGRTLATTTYALVASAQLLVLFAFWSPSGEVWRQPEGFALWLHGALYGLSWLLLLKASFDAGAEVQSGFLGWSSLLRGAKPLFPDMPEGGLFRITRQPIYVSFALTLWTAPVWTPDQLALALAYTGYCVLGPLHKERRFARLYGARFETYRARVPFWLPMPRRLPDAGRRKTP</sequence>
<keyword evidence="3 6" id="KW-0812">Transmembrane</keyword>
<evidence type="ECO:0000256" key="4">
    <source>
        <dbReference type="ARBA" id="ARBA00022989"/>
    </source>
</evidence>
<protein>
    <submittedName>
        <fullName evidence="7">Uncharacterized protein</fullName>
    </submittedName>
</protein>
<evidence type="ECO:0000256" key="1">
    <source>
        <dbReference type="ARBA" id="ARBA00004141"/>
    </source>
</evidence>
<dbReference type="RefSeq" id="WP_425441157.1">
    <property type="nucleotide sequence ID" value="NZ_FNQM01000001.1"/>
</dbReference>
<dbReference type="GO" id="GO:0016020">
    <property type="term" value="C:membrane"/>
    <property type="evidence" value="ECO:0007669"/>
    <property type="project" value="UniProtKB-SubCell"/>
</dbReference>
<comment type="similarity">
    <text evidence="2">Belongs to the nurim family.</text>
</comment>
<dbReference type="AlphaFoldDB" id="A0A1H3VHP0"/>
<organism evidence="7 8">
    <name type="scientific">Rubrimonas cliftonensis</name>
    <dbReference type="NCBI Taxonomy" id="89524"/>
    <lineage>
        <taxon>Bacteria</taxon>
        <taxon>Pseudomonadati</taxon>
        <taxon>Pseudomonadota</taxon>
        <taxon>Alphaproteobacteria</taxon>
        <taxon>Rhodobacterales</taxon>
        <taxon>Paracoccaceae</taxon>
        <taxon>Rubrimonas</taxon>
    </lineage>
</organism>
<proteinExistence type="inferred from homology"/>
<feature type="transmembrane region" description="Helical" evidence="6">
    <location>
        <begin position="65"/>
        <end position="86"/>
    </location>
</feature>
<dbReference type="EMBL" id="FNQM01000001">
    <property type="protein sequence ID" value="SDZ73774.1"/>
    <property type="molecule type" value="Genomic_DNA"/>
</dbReference>
<evidence type="ECO:0000313" key="7">
    <source>
        <dbReference type="EMBL" id="SDZ73774.1"/>
    </source>
</evidence>
<feature type="transmembrane region" description="Helical" evidence="6">
    <location>
        <begin position="107"/>
        <end position="126"/>
    </location>
</feature>
<accession>A0A1H3VHP0</accession>
<evidence type="ECO:0000256" key="2">
    <source>
        <dbReference type="ARBA" id="ARBA00010631"/>
    </source>
</evidence>
<evidence type="ECO:0000313" key="8">
    <source>
        <dbReference type="Proteomes" id="UP000198703"/>
    </source>
</evidence>
<name>A0A1H3VHP0_9RHOB</name>
<evidence type="ECO:0000256" key="3">
    <source>
        <dbReference type="ARBA" id="ARBA00022692"/>
    </source>
</evidence>
<feature type="transmembrane region" description="Helical" evidence="6">
    <location>
        <begin position="138"/>
        <end position="155"/>
    </location>
</feature>
<keyword evidence="5 6" id="KW-0472">Membrane</keyword>
<evidence type="ECO:0000256" key="6">
    <source>
        <dbReference type="SAM" id="Phobius"/>
    </source>
</evidence>
<evidence type="ECO:0000256" key="5">
    <source>
        <dbReference type="ARBA" id="ARBA00023136"/>
    </source>
</evidence>
<comment type="subcellular location">
    <subcellularLocation>
        <location evidence="1">Membrane</location>
        <topology evidence="1">Multi-pass membrane protein</topology>
    </subcellularLocation>
</comment>
<reference evidence="7 8" key="1">
    <citation type="submission" date="2016-10" db="EMBL/GenBank/DDBJ databases">
        <authorList>
            <person name="de Groot N.N."/>
        </authorList>
    </citation>
    <scope>NUCLEOTIDE SEQUENCE [LARGE SCALE GENOMIC DNA]</scope>
    <source>
        <strain evidence="7 8">DSM 15345</strain>
    </source>
</reference>
<dbReference type="PANTHER" id="PTHR31040:SF1">
    <property type="entry name" value="NURIM"/>
    <property type="match status" value="1"/>
</dbReference>
<dbReference type="InterPro" id="IPR033580">
    <property type="entry name" value="Nurim-like"/>
</dbReference>
<keyword evidence="8" id="KW-1185">Reference proteome</keyword>
<dbReference type="PANTHER" id="PTHR31040">
    <property type="entry name" value="NURIM"/>
    <property type="match status" value="1"/>
</dbReference>
<feature type="transmembrane region" description="Helical" evidence="6">
    <location>
        <begin position="26"/>
        <end position="53"/>
    </location>
</feature>
<gene>
    <name evidence="7" type="ORF">SAMN05444370_10171</name>
</gene>
<dbReference type="Gene3D" id="1.20.120.1630">
    <property type="match status" value="1"/>
</dbReference>
<dbReference type="Proteomes" id="UP000198703">
    <property type="component" value="Unassembled WGS sequence"/>
</dbReference>
<dbReference type="STRING" id="89524.SAMN05444370_10171"/>